<evidence type="ECO:0000256" key="1">
    <source>
        <dbReference type="ARBA" id="ARBA00004191"/>
    </source>
</evidence>
<dbReference type="Pfam" id="PF13561">
    <property type="entry name" value="adh_short_C2"/>
    <property type="match status" value="1"/>
</dbReference>
<dbReference type="InterPro" id="IPR050259">
    <property type="entry name" value="SDR"/>
</dbReference>
<evidence type="ECO:0000256" key="5">
    <source>
        <dbReference type="ARBA" id="ARBA00047400"/>
    </source>
</evidence>
<sequence>MSDNIFGTKRLNGKVAIVTGATGGIGRGIALALAARGAAVAVNGRNEQKAAAVLDEIESVGGTGIFVPGDVRDRDGMTAVVARTVQLLGRVDIVVPNAGGNDDEARDPRVRGPFAGIDLARATAFVGEALSAKLNIVQAAVPHLVEHGGSVVFVTSEGGREPTPGQTAMSAFAGGLVMTSKVLSKELAREGVRVNCVCVTVVRDSPSWAAVFDGETDVSPQHRKQYERIVQRSPLGVAAPGDIGDVVAFLASDESRFLTGAALSPTGGLTVH</sequence>
<dbReference type="PANTHER" id="PTHR42879">
    <property type="entry name" value="3-OXOACYL-(ACYL-CARRIER-PROTEIN) REDUCTASE"/>
    <property type="match status" value="1"/>
</dbReference>
<dbReference type="AlphaFoldDB" id="A0A848L3R0"/>
<dbReference type="InterPro" id="IPR002347">
    <property type="entry name" value="SDR_fam"/>
</dbReference>
<dbReference type="PANTHER" id="PTHR42879:SF2">
    <property type="entry name" value="3-OXOACYL-[ACYL-CARRIER-PROTEIN] REDUCTASE FABG"/>
    <property type="match status" value="1"/>
</dbReference>
<evidence type="ECO:0000256" key="3">
    <source>
        <dbReference type="ARBA" id="ARBA00022512"/>
    </source>
</evidence>
<dbReference type="Gene3D" id="3.40.50.720">
    <property type="entry name" value="NAD(P)-binding Rossmann-like Domain"/>
    <property type="match status" value="1"/>
</dbReference>
<gene>
    <name evidence="6" type="ORF">HH308_18565</name>
</gene>
<dbReference type="GO" id="GO:0004316">
    <property type="term" value="F:3-oxoacyl-[acyl-carrier-protein] reductase (NADPH) activity"/>
    <property type="evidence" value="ECO:0007669"/>
    <property type="project" value="UniProtKB-EC"/>
</dbReference>
<protein>
    <recommendedName>
        <fullName evidence="4">3-oxoacyl-[acyl-carrier-protein] reductase MabA</fullName>
    </recommendedName>
</protein>
<dbReference type="SUPFAM" id="SSF51735">
    <property type="entry name" value="NAD(P)-binding Rossmann-fold domains"/>
    <property type="match status" value="1"/>
</dbReference>
<keyword evidence="3" id="KW-0964">Secreted</keyword>
<accession>A0A848L3R0</accession>
<proteinExistence type="inferred from homology"/>
<dbReference type="InterPro" id="IPR036291">
    <property type="entry name" value="NAD(P)-bd_dom_sf"/>
</dbReference>
<dbReference type="PRINTS" id="PR00081">
    <property type="entry name" value="GDHRDH"/>
</dbReference>
<keyword evidence="7" id="KW-1185">Reference proteome</keyword>
<organism evidence="6 7">
    <name type="scientific">Gordonia asplenii</name>
    <dbReference type="NCBI Taxonomy" id="2725283"/>
    <lineage>
        <taxon>Bacteria</taxon>
        <taxon>Bacillati</taxon>
        <taxon>Actinomycetota</taxon>
        <taxon>Actinomycetes</taxon>
        <taxon>Mycobacteriales</taxon>
        <taxon>Gordoniaceae</taxon>
        <taxon>Gordonia</taxon>
    </lineage>
</organism>
<name>A0A848L3R0_9ACTN</name>
<evidence type="ECO:0000256" key="4">
    <source>
        <dbReference type="ARBA" id="ARBA00040781"/>
    </source>
</evidence>
<dbReference type="Proteomes" id="UP000550729">
    <property type="component" value="Unassembled WGS sequence"/>
</dbReference>
<dbReference type="RefSeq" id="WP_170195730.1">
    <property type="nucleotide sequence ID" value="NZ_JABBNB010000021.1"/>
</dbReference>
<comment type="subcellular location">
    <subcellularLocation>
        <location evidence="1">Secreted</location>
        <location evidence="1">Cell wall</location>
    </subcellularLocation>
</comment>
<comment type="caution">
    <text evidence="6">The sequence shown here is derived from an EMBL/GenBank/DDBJ whole genome shotgun (WGS) entry which is preliminary data.</text>
</comment>
<dbReference type="EMBL" id="JABBNB010000021">
    <property type="protein sequence ID" value="NMO03221.1"/>
    <property type="molecule type" value="Genomic_DNA"/>
</dbReference>
<evidence type="ECO:0000313" key="6">
    <source>
        <dbReference type="EMBL" id="NMO03221.1"/>
    </source>
</evidence>
<reference evidence="6 7" key="1">
    <citation type="submission" date="2020-04" db="EMBL/GenBank/DDBJ databases">
        <title>Gordonia sp. nov. TBRC 11910.</title>
        <authorList>
            <person name="Suriyachadkun C."/>
        </authorList>
    </citation>
    <scope>NUCLEOTIDE SEQUENCE [LARGE SCALE GENOMIC DNA]</scope>
    <source>
        <strain evidence="6 7">TBRC 11910</strain>
    </source>
</reference>
<evidence type="ECO:0000256" key="2">
    <source>
        <dbReference type="ARBA" id="ARBA00006484"/>
    </source>
</evidence>
<comment type="catalytic activity">
    <reaction evidence="5">
        <text>a (3R)-hydroxyacyl-[ACP] + NADP(+) = a 3-oxoacyl-[ACP] + NADPH + H(+)</text>
        <dbReference type="Rhea" id="RHEA:17397"/>
        <dbReference type="Rhea" id="RHEA-COMP:9916"/>
        <dbReference type="Rhea" id="RHEA-COMP:9945"/>
        <dbReference type="ChEBI" id="CHEBI:15378"/>
        <dbReference type="ChEBI" id="CHEBI:57783"/>
        <dbReference type="ChEBI" id="CHEBI:58349"/>
        <dbReference type="ChEBI" id="CHEBI:78776"/>
        <dbReference type="ChEBI" id="CHEBI:78827"/>
        <dbReference type="EC" id="1.1.1.100"/>
    </reaction>
    <physiologicalReaction direction="right-to-left" evidence="5">
        <dbReference type="Rhea" id="RHEA:17399"/>
    </physiologicalReaction>
</comment>
<evidence type="ECO:0000313" key="7">
    <source>
        <dbReference type="Proteomes" id="UP000550729"/>
    </source>
</evidence>
<keyword evidence="3" id="KW-0134">Cell wall</keyword>
<comment type="similarity">
    <text evidence="2">Belongs to the short-chain dehydrogenases/reductases (SDR) family.</text>
</comment>